<accession>A0ABQ5DEC9</accession>
<evidence type="ECO:0000313" key="4">
    <source>
        <dbReference type="Proteomes" id="UP001151760"/>
    </source>
</evidence>
<organism evidence="3 4">
    <name type="scientific">Tanacetum coccineum</name>
    <dbReference type="NCBI Taxonomy" id="301880"/>
    <lineage>
        <taxon>Eukaryota</taxon>
        <taxon>Viridiplantae</taxon>
        <taxon>Streptophyta</taxon>
        <taxon>Embryophyta</taxon>
        <taxon>Tracheophyta</taxon>
        <taxon>Spermatophyta</taxon>
        <taxon>Magnoliopsida</taxon>
        <taxon>eudicotyledons</taxon>
        <taxon>Gunneridae</taxon>
        <taxon>Pentapetalae</taxon>
        <taxon>asterids</taxon>
        <taxon>campanulids</taxon>
        <taxon>Asterales</taxon>
        <taxon>Asteraceae</taxon>
        <taxon>Asteroideae</taxon>
        <taxon>Anthemideae</taxon>
        <taxon>Anthemidinae</taxon>
        <taxon>Tanacetum</taxon>
    </lineage>
</organism>
<dbReference type="InterPro" id="IPR001878">
    <property type="entry name" value="Znf_CCHC"/>
</dbReference>
<gene>
    <name evidence="3" type="ORF">Tco_0937481</name>
</gene>
<dbReference type="InterPro" id="IPR036875">
    <property type="entry name" value="Znf_CCHC_sf"/>
</dbReference>
<dbReference type="Pfam" id="PF14223">
    <property type="entry name" value="Retrotran_gag_2"/>
    <property type="match status" value="1"/>
</dbReference>
<dbReference type="Gene3D" id="4.10.60.10">
    <property type="entry name" value="Zinc finger, CCHC-type"/>
    <property type="match status" value="1"/>
</dbReference>
<evidence type="ECO:0000313" key="3">
    <source>
        <dbReference type="EMBL" id="GJT37616.1"/>
    </source>
</evidence>
<protein>
    <submittedName>
        <fullName evidence="3">Retrovirus-related pol polyprotein from transposon TNT 1-94</fullName>
    </submittedName>
</protein>
<dbReference type="Proteomes" id="UP001151760">
    <property type="component" value="Unassembled WGS sequence"/>
</dbReference>
<evidence type="ECO:0000259" key="2">
    <source>
        <dbReference type="PROSITE" id="PS50158"/>
    </source>
</evidence>
<proteinExistence type="predicted"/>
<evidence type="ECO:0000256" key="1">
    <source>
        <dbReference type="PROSITE-ProRule" id="PRU00047"/>
    </source>
</evidence>
<dbReference type="EMBL" id="BQNB010015237">
    <property type="protein sequence ID" value="GJT37616.1"/>
    <property type="molecule type" value="Genomic_DNA"/>
</dbReference>
<keyword evidence="4" id="KW-1185">Reference proteome</keyword>
<dbReference type="Pfam" id="PF00098">
    <property type="entry name" value="zf-CCHC"/>
    <property type="match status" value="1"/>
</dbReference>
<reference evidence="3" key="1">
    <citation type="journal article" date="2022" name="Int. J. Mol. Sci.">
        <title>Draft Genome of Tanacetum Coccineum: Genomic Comparison of Closely Related Tanacetum-Family Plants.</title>
        <authorList>
            <person name="Yamashiro T."/>
            <person name="Shiraishi A."/>
            <person name="Nakayama K."/>
            <person name="Satake H."/>
        </authorList>
    </citation>
    <scope>NUCLEOTIDE SEQUENCE</scope>
</reference>
<name>A0ABQ5DEC9_9ASTR</name>
<keyword evidence="1" id="KW-0862">Zinc</keyword>
<feature type="domain" description="CCHC-type" evidence="2">
    <location>
        <begin position="124"/>
        <end position="139"/>
    </location>
</feature>
<sequence length="174" mass="20105">MDQSALTLIYQCLDDAVFEKVKNATTSKEAWEILQNDFKGIDKAKRGGKNPCSKLYTQKSLSKKEKGAFYKEKSKDEDVVLFVVMVVSKARDEDKEDKNQWSPYRRGHGRGFKSQIGAKPQIQCYNCRKYGHYANECTSSIQVEEKDNLVEVENKDKLTLLMARHDEQEERIEP</sequence>
<reference evidence="3" key="2">
    <citation type="submission" date="2022-01" db="EMBL/GenBank/DDBJ databases">
        <authorList>
            <person name="Yamashiro T."/>
            <person name="Shiraishi A."/>
            <person name="Satake H."/>
            <person name="Nakayama K."/>
        </authorList>
    </citation>
    <scope>NUCLEOTIDE SEQUENCE</scope>
</reference>
<keyword evidence="1" id="KW-0479">Metal-binding</keyword>
<dbReference type="SUPFAM" id="SSF57756">
    <property type="entry name" value="Retrovirus zinc finger-like domains"/>
    <property type="match status" value="1"/>
</dbReference>
<dbReference type="PROSITE" id="PS50158">
    <property type="entry name" value="ZF_CCHC"/>
    <property type="match status" value="1"/>
</dbReference>
<dbReference type="SMART" id="SM00343">
    <property type="entry name" value="ZnF_C2HC"/>
    <property type="match status" value="1"/>
</dbReference>
<comment type="caution">
    <text evidence="3">The sequence shown here is derived from an EMBL/GenBank/DDBJ whole genome shotgun (WGS) entry which is preliminary data.</text>
</comment>
<keyword evidence="1" id="KW-0863">Zinc-finger</keyword>